<dbReference type="CDD" id="cd22533">
    <property type="entry name" value="KH-II_YlqC-like"/>
    <property type="match status" value="1"/>
</dbReference>
<dbReference type="SUPFAM" id="SSF54814">
    <property type="entry name" value="Prokaryotic type KH domain (KH-domain type II)"/>
    <property type="match status" value="1"/>
</dbReference>
<accession>B9XSG8</accession>
<dbReference type="STRING" id="320771.Cflav_PD0315"/>
<dbReference type="Gene3D" id="3.30.300.20">
    <property type="match status" value="1"/>
</dbReference>
<dbReference type="GO" id="GO:0008360">
    <property type="term" value="P:regulation of cell shape"/>
    <property type="evidence" value="ECO:0007669"/>
    <property type="project" value="UniProtKB-KW"/>
</dbReference>
<sequence length="81" mass="8951">MQAFLEYVVKGLVHHPEAITITPVEREGTTIYELRLHPEDVGKVIGRQGMTINAIRSLLVAGSAKKGLRCSLEIVEDKPAR</sequence>
<evidence type="ECO:0000256" key="1">
    <source>
        <dbReference type="ARBA" id="ARBA00022490"/>
    </source>
</evidence>
<comment type="caution">
    <text evidence="4">The sequence shown here is derived from an EMBL/GenBank/DDBJ whole genome shotgun (WGS) entry which is preliminary data.</text>
</comment>
<keyword evidence="3" id="KW-0961">Cell wall biogenesis/degradation</keyword>
<evidence type="ECO:0000256" key="2">
    <source>
        <dbReference type="ARBA" id="ARBA00022884"/>
    </source>
</evidence>
<dbReference type="EMBL" id="ABOX02000079">
    <property type="protein sequence ID" value="EEF57233.1"/>
    <property type="molecule type" value="Genomic_DNA"/>
</dbReference>
<keyword evidence="1 3" id="KW-0963">Cytoplasm</keyword>
<dbReference type="InterPro" id="IPR009019">
    <property type="entry name" value="KH_sf_prok-type"/>
</dbReference>
<keyword evidence="3" id="KW-0133">Cell shape</keyword>
<reference evidence="4 5" key="1">
    <citation type="journal article" date="2011" name="J. Bacteriol.">
        <title>Genome sequence of 'Pedosphaera parvula' Ellin514, an aerobic Verrucomicrobial isolate from pasture soil.</title>
        <authorList>
            <person name="Kant R."/>
            <person name="van Passel M.W."/>
            <person name="Sangwan P."/>
            <person name="Palva A."/>
            <person name="Lucas S."/>
            <person name="Copeland A."/>
            <person name="Lapidus A."/>
            <person name="Glavina Del Rio T."/>
            <person name="Dalin E."/>
            <person name="Tice H."/>
            <person name="Bruce D."/>
            <person name="Goodwin L."/>
            <person name="Pitluck S."/>
            <person name="Chertkov O."/>
            <person name="Larimer F.W."/>
            <person name="Land M.L."/>
            <person name="Hauser L."/>
            <person name="Brettin T.S."/>
            <person name="Detter J.C."/>
            <person name="Han S."/>
            <person name="de Vos W.M."/>
            <person name="Janssen P.H."/>
            <person name="Smidt H."/>
        </authorList>
    </citation>
    <scope>NUCLEOTIDE SEQUENCE [LARGE SCALE GENOMIC DNA]</scope>
    <source>
        <strain evidence="4 5">Ellin514</strain>
    </source>
</reference>
<dbReference type="OrthoDB" id="9812389at2"/>
<protein>
    <recommendedName>
        <fullName evidence="3">RNA-binding protein KhpA</fullName>
    </recommendedName>
    <alternativeName>
        <fullName evidence="3">KH-domain protein A</fullName>
    </alternativeName>
</protein>
<dbReference type="InterPro" id="IPR020627">
    <property type="entry name" value="KhpA"/>
</dbReference>
<dbReference type="Pfam" id="PF13083">
    <property type="entry name" value="KH_KhpA-B"/>
    <property type="match status" value="1"/>
</dbReference>
<gene>
    <name evidence="3" type="primary">khpA</name>
    <name evidence="4" type="ORF">Cflav_PD0315</name>
</gene>
<dbReference type="InterPro" id="IPR015946">
    <property type="entry name" value="KH_dom-like_a/b"/>
</dbReference>
<name>B9XSG8_PEDPL</name>
<proteinExistence type="inferred from homology"/>
<dbReference type="PANTHER" id="PTHR34654">
    <property type="entry name" value="UPF0109 PROTEIN SCO5592"/>
    <property type="match status" value="1"/>
</dbReference>
<dbReference type="GO" id="GO:0003723">
    <property type="term" value="F:RNA binding"/>
    <property type="evidence" value="ECO:0007669"/>
    <property type="project" value="UniProtKB-UniRule"/>
</dbReference>
<dbReference type="PANTHER" id="PTHR34654:SF1">
    <property type="entry name" value="RNA-BINDING PROTEIN KHPA"/>
    <property type="match status" value="1"/>
</dbReference>
<evidence type="ECO:0000313" key="4">
    <source>
        <dbReference type="EMBL" id="EEF57233.1"/>
    </source>
</evidence>
<dbReference type="RefSeq" id="WP_007418751.1">
    <property type="nucleotide sequence ID" value="NZ_ABOX02000079.1"/>
</dbReference>
<dbReference type="AlphaFoldDB" id="B9XSG8"/>
<dbReference type="Proteomes" id="UP000003688">
    <property type="component" value="Unassembled WGS sequence"/>
</dbReference>
<dbReference type="GO" id="GO:0009252">
    <property type="term" value="P:peptidoglycan biosynthetic process"/>
    <property type="evidence" value="ECO:0007669"/>
    <property type="project" value="UniProtKB-UniRule"/>
</dbReference>
<comment type="function">
    <text evidence="3">A probable RNA chaperone. Forms a complex with KhpB which binds to cellular RNA and controls its expression. Plays a role in peptidoglycan (PG) homeostasis and cell length regulation.</text>
</comment>
<evidence type="ECO:0000256" key="3">
    <source>
        <dbReference type="HAMAP-Rule" id="MF_00088"/>
    </source>
</evidence>
<comment type="subcellular location">
    <subcellularLocation>
        <location evidence="3">Cytoplasm</location>
    </subcellularLocation>
</comment>
<organism evidence="4 5">
    <name type="scientific">Pedosphaera parvula (strain Ellin514)</name>
    <dbReference type="NCBI Taxonomy" id="320771"/>
    <lineage>
        <taxon>Bacteria</taxon>
        <taxon>Pseudomonadati</taxon>
        <taxon>Verrucomicrobiota</taxon>
        <taxon>Pedosphaerae</taxon>
        <taxon>Pedosphaerales</taxon>
        <taxon>Pedosphaeraceae</taxon>
        <taxon>Pedosphaera</taxon>
    </lineage>
</organism>
<dbReference type="HAMAP" id="MF_00088">
    <property type="entry name" value="KhpA"/>
    <property type="match status" value="1"/>
</dbReference>
<keyword evidence="5" id="KW-1185">Reference proteome</keyword>
<keyword evidence="3" id="KW-0143">Chaperone</keyword>
<evidence type="ECO:0000313" key="5">
    <source>
        <dbReference type="Proteomes" id="UP000003688"/>
    </source>
</evidence>
<keyword evidence="2 3" id="KW-0694">RNA-binding</keyword>
<dbReference type="GO" id="GO:0071555">
    <property type="term" value="P:cell wall organization"/>
    <property type="evidence" value="ECO:0007669"/>
    <property type="project" value="UniProtKB-KW"/>
</dbReference>
<comment type="subunit">
    <text evidence="3">Forms a complex with KhpB.</text>
</comment>
<dbReference type="GO" id="GO:0005737">
    <property type="term" value="C:cytoplasm"/>
    <property type="evidence" value="ECO:0007669"/>
    <property type="project" value="UniProtKB-SubCell"/>
</dbReference>
<comment type="similarity">
    <text evidence="3">Belongs to the KhpA RNA-binding protein family.</text>
</comment>